<evidence type="ECO:0000259" key="1">
    <source>
        <dbReference type="PROSITE" id="PS51707"/>
    </source>
</evidence>
<organism evidence="2 3">
    <name type="scientific">Anabaena subtropica FACHB-260</name>
    <dbReference type="NCBI Taxonomy" id="2692884"/>
    <lineage>
        <taxon>Bacteria</taxon>
        <taxon>Bacillati</taxon>
        <taxon>Cyanobacteriota</taxon>
        <taxon>Cyanophyceae</taxon>
        <taxon>Nostocales</taxon>
        <taxon>Nostocaceae</taxon>
        <taxon>Anabaena</taxon>
    </lineage>
</organism>
<dbReference type="SUPFAM" id="SSF55154">
    <property type="entry name" value="CYTH-like phosphatases"/>
    <property type="match status" value="1"/>
</dbReference>
<dbReference type="EMBL" id="JACJRF010000064">
    <property type="protein sequence ID" value="MBD2346995.1"/>
    <property type="molecule type" value="Genomic_DNA"/>
</dbReference>
<dbReference type="CDD" id="cd07891">
    <property type="entry name" value="CYTH-like_CthTTM-like_1"/>
    <property type="match status" value="1"/>
</dbReference>
<dbReference type="PANTHER" id="PTHR40114">
    <property type="entry name" value="SLR0698 PROTEIN"/>
    <property type="match status" value="1"/>
</dbReference>
<protein>
    <submittedName>
        <fullName evidence="2">CYTH domain-containing protein</fullName>
    </submittedName>
</protein>
<dbReference type="Proteomes" id="UP000607281">
    <property type="component" value="Unassembled WGS sequence"/>
</dbReference>
<dbReference type="PIRSF" id="PIRSF016487">
    <property type="entry name" value="CYTH_UCP016487"/>
    <property type="match status" value="1"/>
</dbReference>
<dbReference type="PANTHER" id="PTHR40114:SF1">
    <property type="entry name" value="SLR0698 PROTEIN"/>
    <property type="match status" value="1"/>
</dbReference>
<feature type="domain" description="CYTH" evidence="1">
    <location>
        <begin position="2"/>
        <end position="147"/>
    </location>
</feature>
<evidence type="ECO:0000313" key="2">
    <source>
        <dbReference type="EMBL" id="MBD2346995.1"/>
    </source>
</evidence>
<dbReference type="RefSeq" id="WP_190409403.1">
    <property type="nucleotide sequence ID" value="NZ_JACJRF010000064.1"/>
</dbReference>
<accession>A0ABR8CYW4</accession>
<dbReference type="Gene3D" id="2.40.320.10">
    <property type="entry name" value="Hypothetical Protein Pfu-838710-001"/>
    <property type="match status" value="1"/>
</dbReference>
<dbReference type="InterPro" id="IPR033469">
    <property type="entry name" value="CYTH-like_dom_sf"/>
</dbReference>
<dbReference type="Pfam" id="PF01928">
    <property type="entry name" value="CYTH"/>
    <property type="match status" value="1"/>
</dbReference>
<reference evidence="2 3" key="1">
    <citation type="journal article" date="2020" name="ISME J.">
        <title>Comparative genomics reveals insights into cyanobacterial evolution and habitat adaptation.</title>
        <authorList>
            <person name="Chen M.Y."/>
            <person name="Teng W.K."/>
            <person name="Zhao L."/>
            <person name="Hu C.X."/>
            <person name="Zhou Y.K."/>
            <person name="Han B.P."/>
            <person name="Song L.R."/>
            <person name="Shu W.S."/>
        </authorList>
    </citation>
    <scope>NUCLEOTIDE SEQUENCE [LARGE SCALE GENOMIC DNA]</scope>
    <source>
        <strain evidence="2 3">FACHB-260</strain>
    </source>
</reference>
<gene>
    <name evidence="2" type="ORF">H6G18_23050</name>
</gene>
<keyword evidence="3" id="KW-1185">Reference proteome</keyword>
<dbReference type="InterPro" id="IPR012042">
    <property type="entry name" value="NeuTTM/CthTTM-like"/>
</dbReference>
<name>A0ABR8CYW4_9NOST</name>
<proteinExistence type="predicted"/>
<dbReference type="PROSITE" id="PS51707">
    <property type="entry name" value="CYTH"/>
    <property type="match status" value="1"/>
</dbReference>
<sequence length="153" mass="17638">MAKEIERKFLVNGDSWRQLAEGSLYRQGYISSEGATVRIRIIGNQGYLTIKGPTVNFSRSEFEYLIPLADAQEMLDTLCDRPFIEKTRYKIAWTGLTWEIDEFAGVNQGLILAEVELTDEAQQVEIPHWIGTEVTGDPRYFNSYLVKHPFTQW</sequence>
<comment type="caution">
    <text evidence="2">The sequence shown here is derived from an EMBL/GenBank/DDBJ whole genome shotgun (WGS) entry which is preliminary data.</text>
</comment>
<evidence type="ECO:0000313" key="3">
    <source>
        <dbReference type="Proteomes" id="UP000607281"/>
    </source>
</evidence>
<dbReference type="InterPro" id="IPR023577">
    <property type="entry name" value="CYTH_domain"/>
</dbReference>
<dbReference type="SMART" id="SM01118">
    <property type="entry name" value="CYTH"/>
    <property type="match status" value="1"/>
</dbReference>